<evidence type="ECO:0000313" key="2">
    <source>
        <dbReference type="EMBL" id="CAR99583.1"/>
    </source>
</evidence>
<reference evidence="2 3" key="1">
    <citation type="journal article" date="2003" name="PLoS Biol.">
        <title>The genome sequence of Caenorhabditis briggsae: a platform for comparative genomics.</title>
        <authorList>
            <person name="Stein L.D."/>
            <person name="Bao Z."/>
            <person name="Blasiar D."/>
            <person name="Blumenthal T."/>
            <person name="Brent M.R."/>
            <person name="Chen N."/>
            <person name="Chinwalla A."/>
            <person name="Clarke L."/>
            <person name="Clee C."/>
            <person name="Coghlan A."/>
            <person name="Coulson A."/>
            <person name="D'Eustachio P."/>
            <person name="Fitch D.H."/>
            <person name="Fulton L.A."/>
            <person name="Fulton R.E."/>
            <person name="Griffiths-Jones S."/>
            <person name="Harris T.W."/>
            <person name="Hillier L.W."/>
            <person name="Kamath R."/>
            <person name="Kuwabara P.E."/>
            <person name="Mardis E.R."/>
            <person name="Marra M.A."/>
            <person name="Miner T.L."/>
            <person name="Minx P."/>
            <person name="Mullikin J.C."/>
            <person name="Plumb R.W."/>
            <person name="Rogers J."/>
            <person name="Schein J.E."/>
            <person name="Sohrmann M."/>
            <person name="Spieth J."/>
            <person name="Stajich J.E."/>
            <person name="Wei C."/>
            <person name="Willey D."/>
            <person name="Wilson R.K."/>
            <person name="Durbin R."/>
            <person name="Waterston R.H."/>
        </authorList>
    </citation>
    <scope>NUCLEOTIDE SEQUENCE [LARGE SCALE GENOMIC DNA]</scope>
    <source>
        <strain evidence="2 3">AF16</strain>
    </source>
</reference>
<keyword evidence="1" id="KW-1133">Transmembrane helix</keyword>
<reference evidence="2 3" key="2">
    <citation type="journal article" date="2011" name="PLoS Genet.">
        <title>Caenorhabditis briggsae recombinant inbred line genotypes reveal inter-strain incompatibility and the evolution of recombination.</title>
        <authorList>
            <person name="Ross J.A."/>
            <person name="Koboldt D.C."/>
            <person name="Staisch J.E."/>
            <person name="Chamberlin H.M."/>
            <person name="Gupta B.P."/>
            <person name="Miller R.D."/>
            <person name="Baird S.E."/>
            <person name="Haag E.S."/>
        </authorList>
    </citation>
    <scope>NUCLEOTIDE SEQUENCE [LARGE SCALE GENOMIC DNA]</scope>
    <source>
        <strain evidence="2 3">AF16</strain>
    </source>
</reference>
<dbReference type="Proteomes" id="UP000008549">
    <property type="component" value="Unassembled WGS sequence"/>
</dbReference>
<keyword evidence="1" id="KW-0812">Transmembrane</keyword>
<dbReference type="GeneID" id="68917016"/>
<evidence type="ECO:0000313" key="4">
    <source>
        <dbReference type="WormBase" id="CBG25530"/>
    </source>
</evidence>
<evidence type="ECO:0000256" key="1">
    <source>
        <dbReference type="SAM" id="Phobius"/>
    </source>
</evidence>
<organism evidence="2 3">
    <name type="scientific">Caenorhabditis briggsae</name>
    <dbReference type="NCBI Taxonomy" id="6238"/>
    <lineage>
        <taxon>Eukaryota</taxon>
        <taxon>Metazoa</taxon>
        <taxon>Ecdysozoa</taxon>
        <taxon>Nematoda</taxon>
        <taxon>Chromadorea</taxon>
        <taxon>Rhabditida</taxon>
        <taxon>Rhabditina</taxon>
        <taxon>Rhabditomorpha</taxon>
        <taxon>Rhabditoidea</taxon>
        <taxon>Rhabditidae</taxon>
        <taxon>Peloderinae</taxon>
        <taxon>Caenorhabditis</taxon>
    </lineage>
</organism>
<dbReference type="RefSeq" id="XP_045099146.1">
    <property type="nucleotide sequence ID" value="XM_045242093.1"/>
</dbReference>
<accession>B6II53</accession>
<dbReference type="WormBase" id="CBG25530">
    <property type="protein sequence ID" value="CBP38699"/>
    <property type="gene ID" value="WBGene00086944"/>
</dbReference>
<dbReference type="InParanoid" id="B6II53"/>
<feature type="transmembrane region" description="Helical" evidence="1">
    <location>
        <begin position="12"/>
        <end position="30"/>
    </location>
</feature>
<keyword evidence="3" id="KW-1185">Reference proteome</keyword>
<proteinExistence type="predicted"/>
<sequence>MFHNKHNMFSIYSPIFHNCCVALCLFYIYGKRRKRMKKNWSLQNPRLKFNKSIELPYSNRKYFPFYTHNPSC</sequence>
<dbReference type="EMBL" id="HE601002">
    <property type="protein sequence ID" value="CAR99583.1"/>
    <property type="molecule type" value="Genomic_DNA"/>
</dbReference>
<dbReference type="KEGG" id="cbr:CBG_25530"/>
<keyword evidence="1" id="KW-0472">Membrane</keyword>
<dbReference type="HOGENOM" id="CLU_2724488_0_0_1"/>
<gene>
    <name evidence="2 4" type="ORF">CBG25530</name>
    <name evidence="2" type="ORF">CBG_25530</name>
</gene>
<name>B6II53_CAEBR</name>
<evidence type="ECO:0000313" key="3">
    <source>
        <dbReference type="Proteomes" id="UP000008549"/>
    </source>
</evidence>
<dbReference type="AlphaFoldDB" id="B6II53"/>
<dbReference type="CTD" id="68917016"/>
<protein>
    <submittedName>
        <fullName evidence="2">Protein CBG25530</fullName>
    </submittedName>
</protein>